<feature type="domain" description="Carbohydrate kinase FGGY N-terminal" evidence="4">
    <location>
        <begin position="2"/>
        <end position="244"/>
    </location>
</feature>
<dbReference type="PIRSF" id="PIRSF000538">
    <property type="entry name" value="GlpK"/>
    <property type="match status" value="1"/>
</dbReference>
<dbReference type="Proteomes" id="UP000249754">
    <property type="component" value="Unassembled WGS sequence"/>
</dbReference>
<dbReference type="InterPro" id="IPR018485">
    <property type="entry name" value="FGGY_C"/>
</dbReference>
<dbReference type="PANTHER" id="PTHR43095:SF5">
    <property type="entry name" value="XYLULOSE KINASE"/>
    <property type="match status" value="1"/>
</dbReference>
<evidence type="ECO:0000256" key="2">
    <source>
        <dbReference type="ARBA" id="ARBA00022679"/>
    </source>
</evidence>
<dbReference type="Pfam" id="PF00370">
    <property type="entry name" value="FGGY_N"/>
    <property type="match status" value="1"/>
</dbReference>
<protein>
    <submittedName>
        <fullName evidence="6">Xylulokinase</fullName>
    </submittedName>
</protein>
<organism evidence="6 7">
    <name type="scientific">Pedobacter cryoconitis</name>
    <dbReference type="NCBI Taxonomy" id="188932"/>
    <lineage>
        <taxon>Bacteria</taxon>
        <taxon>Pseudomonadati</taxon>
        <taxon>Bacteroidota</taxon>
        <taxon>Sphingobacteriia</taxon>
        <taxon>Sphingobacteriales</taxon>
        <taxon>Sphingobacteriaceae</taxon>
        <taxon>Pedobacter</taxon>
    </lineage>
</organism>
<keyword evidence="2" id="KW-0808">Transferase</keyword>
<dbReference type="AlphaFoldDB" id="A0A327SNJ7"/>
<gene>
    <name evidence="6" type="ORF">LY11_03558</name>
</gene>
<dbReference type="CDD" id="cd07809">
    <property type="entry name" value="ASKHA_NBD_FGGY_BaXK-like"/>
    <property type="match status" value="1"/>
</dbReference>
<dbReference type="PANTHER" id="PTHR43095">
    <property type="entry name" value="SUGAR KINASE"/>
    <property type="match status" value="1"/>
</dbReference>
<feature type="domain" description="Carbohydrate kinase FGGY C-terminal" evidence="5">
    <location>
        <begin position="259"/>
        <end position="447"/>
    </location>
</feature>
<comment type="similarity">
    <text evidence="1">Belongs to the FGGY kinase family.</text>
</comment>
<dbReference type="GO" id="GO:0016301">
    <property type="term" value="F:kinase activity"/>
    <property type="evidence" value="ECO:0007669"/>
    <property type="project" value="UniProtKB-KW"/>
</dbReference>
<evidence type="ECO:0000259" key="5">
    <source>
        <dbReference type="Pfam" id="PF02782"/>
    </source>
</evidence>
<dbReference type="RefSeq" id="WP_111634972.1">
    <property type="nucleotide sequence ID" value="NZ_QLLR01000020.1"/>
</dbReference>
<dbReference type="SUPFAM" id="SSF53067">
    <property type="entry name" value="Actin-like ATPase domain"/>
    <property type="match status" value="2"/>
</dbReference>
<dbReference type="Pfam" id="PF02782">
    <property type="entry name" value="FGGY_C"/>
    <property type="match status" value="1"/>
</dbReference>
<dbReference type="InterPro" id="IPR018484">
    <property type="entry name" value="FGGY_N"/>
</dbReference>
<name>A0A327SNJ7_9SPHI</name>
<evidence type="ECO:0000259" key="4">
    <source>
        <dbReference type="Pfam" id="PF00370"/>
    </source>
</evidence>
<dbReference type="Gene3D" id="3.30.420.40">
    <property type="match status" value="2"/>
</dbReference>
<sequence>MYLLGIDIGTSSIKVSVVDIQTRKRIVTAQYPDEEVEIIALQPGWAEQSPEDWWQHAVQAISRLNAIGGFDPKNIKAIGIAYQMHGLVIVDKDQNALRDSIIWCDSRAVELGEKAFEEIGQEKCLHHLLNSPGNFTASKLAWVKHNEPEIYKKIDKVMLPGDFIAMKLTGSITTSIPALSEGVFWDFRKDELSKDVMEYYGFDQNLIPAIQPLFSVHGELSIAIAVLLGLPEGIPVAYKSGDQPNNALSLNVLRSGEVAATAGTSGVIYGVSDQLICDPQSRVNTFAHVTYSPAQKHTGVLLCINGTGSMYRWAKHNFAPNLSYETLNKLAATAPIGSKGLKVLPFGNGAERILNNKYTGAQLIGIDLNLHGQPEIFRAVQEGIAFAFRYGLDIMRENGMQPKVIRAGLANLFLSEVFAQTFVDVTGVPIALYENDGSVGAAIGAGIGAGIFESAEEAFSHHEPIRYLEPKNTEAYEPLYTEWKYLLNKAL</sequence>
<dbReference type="GO" id="GO:0005975">
    <property type="term" value="P:carbohydrate metabolic process"/>
    <property type="evidence" value="ECO:0007669"/>
    <property type="project" value="InterPro"/>
</dbReference>
<keyword evidence="3 6" id="KW-0418">Kinase</keyword>
<proteinExistence type="inferred from homology"/>
<reference evidence="6 7" key="1">
    <citation type="submission" date="2018-06" db="EMBL/GenBank/DDBJ databases">
        <title>Genomic Encyclopedia of Archaeal and Bacterial Type Strains, Phase II (KMG-II): from individual species to whole genera.</title>
        <authorList>
            <person name="Goeker M."/>
        </authorList>
    </citation>
    <scope>NUCLEOTIDE SEQUENCE [LARGE SCALE GENOMIC DNA]</scope>
    <source>
        <strain evidence="6 7">DSM 14825</strain>
    </source>
</reference>
<evidence type="ECO:0000256" key="3">
    <source>
        <dbReference type="ARBA" id="ARBA00022777"/>
    </source>
</evidence>
<evidence type="ECO:0000256" key="1">
    <source>
        <dbReference type="ARBA" id="ARBA00009156"/>
    </source>
</evidence>
<evidence type="ECO:0000313" key="7">
    <source>
        <dbReference type="Proteomes" id="UP000249754"/>
    </source>
</evidence>
<dbReference type="InterPro" id="IPR043129">
    <property type="entry name" value="ATPase_NBD"/>
</dbReference>
<dbReference type="EMBL" id="QLLR01000020">
    <property type="protein sequence ID" value="RAJ27267.1"/>
    <property type="molecule type" value="Genomic_DNA"/>
</dbReference>
<accession>A0A327SNJ7</accession>
<comment type="caution">
    <text evidence="6">The sequence shown here is derived from an EMBL/GenBank/DDBJ whole genome shotgun (WGS) entry which is preliminary data.</text>
</comment>
<dbReference type="InterPro" id="IPR000577">
    <property type="entry name" value="Carb_kinase_FGGY"/>
</dbReference>
<dbReference type="STRING" id="188932.AY601_0999"/>
<dbReference type="InterPro" id="IPR050406">
    <property type="entry name" value="FGGY_Carb_Kinase"/>
</dbReference>
<evidence type="ECO:0000313" key="6">
    <source>
        <dbReference type="EMBL" id="RAJ27267.1"/>
    </source>
</evidence>
<dbReference type="OrthoDB" id="9805576at2"/>